<gene>
    <name evidence="2" type="ORF">J116_022145</name>
</gene>
<keyword evidence="1" id="KW-1133">Transmembrane helix</keyword>
<evidence type="ECO:0000256" key="1">
    <source>
        <dbReference type="SAM" id="Phobius"/>
    </source>
</evidence>
<evidence type="ECO:0008006" key="4">
    <source>
        <dbReference type="Google" id="ProtNLM"/>
    </source>
</evidence>
<dbReference type="AlphaFoldDB" id="A0A1D3DWQ2"/>
<keyword evidence="1" id="KW-0472">Membrane</keyword>
<dbReference type="Pfam" id="PF07332">
    <property type="entry name" value="Phage_holin_3_6"/>
    <property type="match status" value="1"/>
</dbReference>
<reference evidence="2 3" key="1">
    <citation type="journal article" date="2013" name="Genome Announc.">
        <title>Genome Sequence of Streptomyces violaceusniger Strain SPC6, a Halotolerant Streptomycete That Exhibits Rapid Growth and Development.</title>
        <authorList>
            <person name="Chen X."/>
            <person name="Zhang B."/>
            <person name="Zhang W."/>
            <person name="Wu X."/>
            <person name="Zhang M."/>
            <person name="Chen T."/>
            <person name="Liu G."/>
            <person name="Dyson P."/>
        </authorList>
    </citation>
    <scope>NUCLEOTIDE SEQUENCE [LARGE SCALE GENOMIC DNA]</scope>
    <source>
        <strain evidence="2 3">SPC6</strain>
    </source>
</reference>
<keyword evidence="1" id="KW-0812">Transmembrane</keyword>
<dbReference type="STRING" id="1306406.J116_022145"/>
<dbReference type="OrthoDB" id="3403110at2"/>
<dbReference type="RefSeq" id="WP_023589271.1">
    <property type="nucleotide sequence ID" value="NZ_ASHX02000001.1"/>
</dbReference>
<dbReference type="EMBL" id="ASHX02000001">
    <property type="protein sequence ID" value="OEJ96752.1"/>
    <property type="molecule type" value="Genomic_DNA"/>
</dbReference>
<feature type="transmembrane region" description="Helical" evidence="1">
    <location>
        <begin position="78"/>
        <end position="99"/>
    </location>
</feature>
<dbReference type="eggNOG" id="ENOG5032SHV">
    <property type="taxonomic scope" value="Bacteria"/>
</dbReference>
<dbReference type="Proteomes" id="UP000095329">
    <property type="component" value="Unassembled WGS sequence"/>
</dbReference>
<proteinExistence type="predicted"/>
<name>A0A1D3DWQ2_9ACTN</name>
<sequence length="132" mass="13769">MAYRTAEPSVGELVKRASEQLTDLVKAELRTAQAELAQKGKRAGVGGGLIGGATAVAYIGLMALAGSCVALLALVLPVWAAALIVTGVLFLIAAVLGLAGRAQMRRAVPPLPERAIDGMRSDLDEIKERVHR</sequence>
<feature type="transmembrane region" description="Helical" evidence="1">
    <location>
        <begin position="49"/>
        <end position="72"/>
    </location>
</feature>
<keyword evidence="3" id="KW-1185">Reference proteome</keyword>
<protein>
    <recommendedName>
        <fullName evidence="4">Phage holin family protein</fullName>
    </recommendedName>
</protein>
<organism evidence="2 3">
    <name type="scientific">Streptomyces thermolilacinus SPC6</name>
    <dbReference type="NCBI Taxonomy" id="1306406"/>
    <lineage>
        <taxon>Bacteria</taxon>
        <taxon>Bacillati</taxon>
        <taxon>Actinomycetota</taxon>
        <taxon>Actinomycetes</taxon>
        <taxon>Kitasatosporales</taxon>
        <taxon>Streptomycetaceae</taxon>
        <taxon>Streptomyces</taxon>
    </lineage>
</organism>
<accession>A0A1D3DWQ2</accession>
<comment type="caution">
    <text evidence="2">The sequence shown here is derived from an EMBL/GenBank/DDBJ whole genome shotgun (WGS) entry which is preliminary data.</text>
</comment>
<evidence type="ECO:0000313" key="3">
    <source>
        <dbReference type="Proteomes" id="UP000095329"/>
    </source>
</evidence>
<evidence type="ECO:0000313" key="2">
    <source>
        <dbReference type="EMBL" id="OEJ96752.1"/>
    </source>
</evidence>
<dbReference type="InterPro" id="IPR009937">
    <property type="entry name" value="Phage_holin_3_6"/>
</dbReference>